<dbReference type="Proteomes" id="UP001164286">
    <property type="component" value="Unassembled WGS sequence"/>
</dbReference>
<feature type="compositionally biased region" description="Pro residues" evidence="1">
    <location>
        <begin position="185"/>
        <end position="194"/>
    </location>
</feature>
<feature type="region of interest" description="Disordered" evidence="1">
    <location>
        <begin position="174"/>
        <end position="194"/>
    </location>
</feature>
<dbReference type="PANTHER" id="PTHR13194:SF18">
    <property type="entry name" value="COMPLEX I INTERMEDIATE-ASSOCIATED PROTEIN 30, MITOCHONDRIAL"/>
    <property type="match status" value="1"/>
</dbReference>
<sequence>MAASSLKQYMDRSMGILRKNTAKVMRMDISSNPQALPILSFASPSGSSSSGGLSDPGSFALGSDADIGGLSTSALTPISDPSSTTTSHAAFHGNLSLAVPPQYQGKIRTGYAAFRTKTRPTLFGEETWDMSLYTHLKVVVGYRGWEGWRDRWVVNLQTDGPVRSDLYQYRLPLPSSSDATSSPSPLDPSSPPPPKFSILHLPLASFVLTNSGQTASQQIPMMRTKVRTLGFALLGGGRSTEDASAPTSEALTAQIKMMGAGGWRGGKDAGDVEVDAELEELMKSDMPQEARAAPRDIPARPAPNDGSGYHRVGAAVAPSAAEQPIARPVEADGSPSGVEGYYELCIKSVEAVKWDPEMDDGEDLD</sequence>
<name>A0AA38H671_9TREE</name>
<evidence type="ECO:0000313" key="3">
    <source>
        <dbReference type="EMBL" id="KAI9633581.1"/>
    </source>
</evidence>
<dbReference type="InterPro" id="IPR013857">
    <property type="entry name" value="NADH-UbQ_OxRdtase-assoc_prot30"/>
</dbReference>
<dbReference type="RefSeq" id="XP_052943358.1">
    <property type="nucleotide sequence ID" value="XM_053090007.1"/>
</dbReference>
<evidence type="ECO:0000256" key="1">
    <source>
        <dbReference type="SAM" id="MobiDB-lite"/>
    </source>
</evidence>
<evidence type="ECO:0000313" key="4">
    <source>
        <dbReference type="Proteomes" id="UP001164286"/>
    </source>
</evidence>
<dbReference type="GO" id="GO:0005739">
    <property type="term" value="C:mitochondrion"/>
    <property type="evidence" value="ECO:0007669"/>
    <property type="project" value="TreeGrafter"/>
</dbReference>
<accession>A0AA38H671</accession>
<feature type="domain" description="NADH:ubiquinone oxidoreductase intermediate-associated protein 30" evidence="2">
    <location>
        <begin position="58"/>
        <end position="176"/>
    </location>
</feature>
<dbReference type="EMBL" id="JAKWFO010000008">
    <property type="protein sequence ID" value="KAI9633581.1"/>
    <property type="molecule type" value="Genomic_DNA"/>
</dbReference>
<dbReference type="GO" id="GO:0006120">
    <property type="term" value="P:mitochondrial electron transport, NADH to ubiquinone"/>
    <property type="evidence" value="ECO:0007669"/>
    <property type="project" value="TreeGrafter"/>
</dbReference>
<protein>
    <submittedName>
        <fullName evidence="3">Complex I intermediate-associated protein 30-domain-containing protein</fullName>
    </submittedName>
</protein>
<keyword evidence="4" id="KW-1185">Reference proteome</keyword>
<dbReference type="AlphaFoldDB" id="A0AA38H671"/>
<dbReference type="PANTHER" id="PTHR13194">
    <property type="entry name" value="COMPLEX I INTERMEDIATE-ASSOCIATED PROTEIN 30"/>
    <property type="match status" value="1"/>
</dbReference>
<reference evidence="3" key="1">
    <citation type="journal article" date="2022" name="G3 (Bethesda)">
        <title>High quality genome of the basidiomycete yeast Dioszegia hungarica PDD-24b-2 isolated from cloud water.</title>
        <authorList>
            <person name="Jarrige D."/>
            <person name="Haridas S."/>
            <person name="Bleykasten-Grosshans C."/>
            <person name="Joly M."/>
            <person name="Nadalig T."/>
            <person name="Sancelme M."/>
            <person name="Vuilleumier S."/>
            <person name="Grigoriev I.V."/>
            <person name="Amato P."/>
            <person name="Bringel F."/>
        </authorList>
    </citation>
    <scope>NUCLEOTIDE SEQUENCE</scope>
    <source>
        <strain evidence="3">PDD-24b-2</strain>
    </source>
</reference>
<gene>
    <name evidence="3" type="ORF">MKK02DRAFT_38238</name>
</gene>
<comment type="caution">
    <text evidence="3">The sequence shown here is derived from an EMBL/GenBank/DDBJ whole genome shotgun (WGS) entry which is preliminary data.</text>
</comment>
<dbReference type="Pfam" id="PF08547">
    <property type="entry name" value="CIA30"/>
    <property type="match status" value="1"/>
</dbReference>
<evidence type="ECO:0000259" key="2">
    <source>
        <dbReference type="Pfam" id="PF08547"/>
    </source>
</evidence>
<dbReference type="GeneID" id="77729212"/>
<feature type="region of interest" description="Disordered" evidence="1">
    <location>
        <begin position="318"/>
        <end position="337"/>
    </location>
</feature>
<dbReference type="GO" id="GO:0051082">
    <property type="term" value="F:unfolded protein binding"/>
    <property type="evidence" value="ECO:0007669"/>
    <property type="project" value="TreeGrafter"/>
</dbReference>
<dbReference type="GO" id="GO:0010257">
    <property type="term" value="P:NADH dehydrogenase complex assembly"/>
    <property type="evidence" value="ECO:0007669"/>
    <property type="project" value="TreeGrafter"/>
</dbReference>
<dbReference type="InterPro" id="IPR039131">
    <property type="entry name" value="NDUFAF1"/>
</dbReference>
<feature type="compositionally biased region" description="Low complexity" evidence="1">
    <location>
        <begin position="174"/>
        <end position="184"/>
    </location>
</feature>
<proteinExistence type="predicted"/>
<feature type="compositionally biased region" description="Basic and acidic residues" evidence="1">
    <location>
        <begin position="287"/>
        <end position="298"/>
    </location>
</feature>
<organism evidence="3 4">
    <name type="scientific">Dioszegia hungarica</name>
    <dbReference type="NCBI Taxonomy" id="4972"/>
    <lineage>
        <taxon>Eukaryota</taxon>
        <taxon>Fungi</taxon>
        <taxon>Dikarya</taxon>
        <taxon>Basidiomycota</taxon>
        <taxon>Agaricomycotina</taxon>
        <taxon>Tremellomycetes</taxon>
        <taxon>Tremellales</taxon>
        <taxon>Bulleribasidiaceae</taxon>
        <taxon>Dioszegia</taxon>
    </lineage>
</organism>
<feature type="region of interest" description="Disordered" evidence="1">
    <location>
        <begin position="287"/>
        <end position="313"/>
    </location>
</feature>